<dbReference type="EC" id="2.1.2.5" evidence="3"/>
<dbReference type="SMART" id="SM01221">
    <property type="entry name" value="FTCD"/>
    <property type="match status" value="1"/>
</dbReference>
<keyword evidence="11" id="KW-1185">Reference proteome</keyword>
<evidence type="ECO:0000256" key="7">
    <source>
        <dbReference type="ARBA" id="ARBA00022954"/>
    </source>
</evidence>
<comment type="pathway">
    <text evidence="2">Amino-acid degradation; L-histidine degradation into L-glutamate; L-glutamate from N-formimidoyl-L-glutamate (transferase route): step 1/1.</text>
</comment>
<dbReference type="GO" id="GO:0030409">
    <property type="term" value="F:glutamate formimidoyltransferase activity"/>
    <property type="evidence" value="ECO:0007669"/>
    <property type="project" value="UniProtKB-EC"/>
</dbReference>
<gene>
    <name evidence="10" type="ORF">LuPra_04286</name>
</gene>
<dbReference type="UniPathway" id="UPA00379">
    <property type="reaction ID" value="UER00555"/>
</dbReference>
<dbReference type="InterPro" id="IPR022384">
    <property type="entry name" value="FormiminoTrfase_cat_dom_sf"/>
</dbReference>
<dbReference type="Pfam" id="PF02971">
    <property type="entry name" value="FTCD"/>
    <property type="match status" value="1"/>
</dbReference>
<dbReference type="GO" id="GO:0019557">
    <property type="term" value="P:L-histidine catabolic process to glutamate and formate"/>
    <property type="evidence" value="ECO:0007669"/>
    <property type="project" value="UniProtKB-UniPathway"/>
</dbReference>
<dbReference type="PANTHER" id="PTHR12234:SF0">
    <property type="entry name" value="FORMIMIDOYLTRANSFERASE-CYCLODEAMINASE"/>
    <property type="match status" value="1"/>
</dbReference>
<dbReference type="GO" id="GO:0005542">
    <property type="term" value="F:folic acid binding"/>
    <property type="evidence" value="ECO:0007669"/>
    <property type="project" value="UniProtKB-KW"/>
</dbReference>
<keyword evidence="7" id="KW-0290">Folate-binding</keyword>
<keyword evidence="6" id="KW-0369">Histidine metabolism</keyword>
<dbReference type="InterPro" id="IPR013802">
    <property type="entry name" value="Formiminotransferase_C"/>
</dbReference>
<feature type="domain" description="Formiminotransferase C-terminal subdomain" evidence="8">
    <location>
        <begin position="183"/>
        <end position="333"/>
    </location>
</feature>
<dbReference type="Gene3D" id="3.30.70.670">
    <property type="entry name" value="Formiminotransferase, C-terminal subdomain"/>
    <property type="match status" value="1"/>
</dbReference>
<dbReference type="RefSeq" id="WP_157899507.1">
    <property type="nucleotide sequence ID" value="NZ_CP015136.1"/>
</dbReference>
<dbReference type="SUPFAM" id="SSF55116">
    <property type="entry name" value="Formiminotransferase domain of formiminotransferase-cyclodeaminase"/>
    <property type="match status" value="2"/>
</dbReference>
<evidence type="ECO:0000256" key="2">
    <source>
        <dbReference type="ARBA" id="ARBA00005082"/>
    </source>
</evidence>
<reference evidence="10 11" key="1">
    <citation type="journal article" date="2016" name="Genome Announc.">
        <title>First Complete Genome Sequence of a Subdivision 6 Acidobacterium Strain.</title>
        <authorList>
            <person name="Huang S."/>
            <person name="Vieira S."/>
            <person name="Bunk B."/>
            <person name="Riedel T."/>
            <person name="Sproer C."/>
            <person name="Overmann J."/>
        </authorList>
    </citation>
    <scope>NUCLEOTIDE SEQUENCE [LARGE SCALE GENOMIC DNA]</scope>
    <source>
        <strain evidence="11">DSM 100886 HEG_-6_39</strain>
    </source>
</reference>
<dbReference type="Proteomes" id="UP000076079">
    <property type="component" value="Chromosome"/>
</dbReference>
<feature type="domain" description="Formiminotransferase N-terminal subdomain" evidence="9">
    <location>
        <begin position="5"/>
        <end position="182"/>
    </location>
</feature>
<dbReference type="OrthoDB" id="9773217at2"/>
<dbReference type="InterPro" id="IPR037070">
    <property type="entry name" value="Formiminotransferase_C_sf"/>
</dbReference>
<dbReference type="EMBL" id="CP015136">
    <property type="protein sequence ID" value="AMY11042.1"/>
    <property type="molecule type" value="Genomic_DNA"/>
</dbReference>
<evidence type="ECO:0000313" key="10">
    <source>
        <dbReference type="EMBL" id="AMY11042.1"/>
    </source>
</evidence>
<dbReference type="GO" id="GO:0019556">
    <property type="term" value="P:L-histidine catabolic process to glutamate and formamide"/>
    <property type="evidence" value="ECO:0007669"/>
    <property type="project" value="UniProtKB-UniPathway"/>
</dbReference>
<evidence type="ECO:0000256" key="5">
    <source>
        <dbReference type="ARBA" id="ARBA00022679"/>
    </source>
</evidence>
<dbReference type="AlphaFoldDB" id="A0A143PR03"/>
<keyword evidence="4" id="KW-0963">Cytoplasm</keyword>
<keyword evidence="5 10" id="KW-0808">Transferase</keyword>
<dbReference type="GO" id="GO:0005737">
    <property type="term" value="C:cytoplasm"/>
    <property type="evidence" value="ECO:0007669"/>
    <property type="project" value="UniProtKB-SubCell"/>
</dbReference>
<dbReference type="InterPro" id="IPR012886">
    <property type="entry name" value="Formiminotransferase_N"/>
</dbReference>
<dbReference type="SMART" id="SM01222">
    <property type="entry name" value="FTCD_N"/>
    <property type="match status" value="1"/>
</dbReference>
<dbReference type="NCBIfam" id="TIGR02024">
    <property type="entry name" value="FtcD"/>
    <property type="match status" value="1"/>
</dbReference>
<evidence type="ECO:0000256" key="3">
    <source>
        <dbReference type="ARBA" id="ARBA00012252"/>
    </source>
</evidence>
<proteinExistence type="predicted"/>
<evidence type="ECO:0000313" key="11">
    <source>
        <dbReference type="Proteomes" id="UP000076079"/>
    </source>
</evidence>
<dbReference type="InterPro" id="IPR051623">
    <property type="entry name" value="FTCD"/>
</dbReference>
<evidence type="ECO:0000256" key="6">
    <source>
        <dbReference type="ARBA" id="ARBA00022808"/>
    </source>
</evidence>
<dbReference type="InterPro" id="IPR004227">
    <property type="entry name" value="Formiminotransferase_cat"/>
</dbReference>
<evidence type="ECO:0000259" key="8">
    <source>
        <dbReference type="SMART" id="SM01221"/>
    </source>
</evidence>
<sequence>MPDDPIVECVPNVSEGRDPAVIAALAAAVAAMPGVRLLHVDSGVDAHRTVFTFVGPPEPVGDAAIALGREVAARIDMRRQRGAHPRLGALDVCPFVPVRATSIERCARLARRVGATLAHDLGLPVYLYEAAAFDPTRRALPLLRRGEFEGLADRLRDPRFVPDFGPRLAHPTMGAAIVGARPFLIAWNLSLDTSDVDLARSIARRVRTSGQTTRERSGLARHPGLLPAVRAVGWGMPSYGHAQVSLNLLDVTVTPMHTAWRVVSEEAEAHGTRVIGSELIGLVPLEALRAAGRAAVAGGQDTPDAALVAAAVRSLRLDALGPFDSSRRVLEWAMDR</sequence>
<comment type="subcellular location">
    <subcellularLocation>
        <location evidence="1">Cytoplasm</location>
    </subcellularLocation>
</comment>
<evidence type="ECO:0000259" key="9">
    <source>
        <dbReference type="SMART" id="SM01222"/>
    </source>
</evidence>
<evidence type="ECO:0000256" key="4">
    <source>
        <dbReference type="ARBA" id="ARBA00022490"/>
    </source>
</evidence>
<name>A0A143PR03_LUTPR</name>
<dbReference type="PANTHER" id="PTHR12234">
    <property type="entry name" value="FORMIMINOTRANSFERASE-CYCLODEAMINASE"/>
    <property type="match status" value="1"/>
</dbReference>
<accession>A0A143PR03</accession>
<dbReference type="STRING" id="1855912.LuPra_04286"/>
<protein>
    <recommendedName>
        <fullName evidence="3">glutamate formimidoyltransferase</fullName>
        <ecNumber evidence="3">2.1.2.5</ecNumber>
    </recommendedName>
</protein>
<organism evidence="10 11">
    <name type="scientific">Luteitalea pratensis</name>
    <dbReference type="NCBI Taxonomy" id="1855912"/>
    <lineage>
        <taxon>Bacteria</taxon>
        <taxon>Pseudomonadati</taxon>
        <taxon>Acidobacteriota</taxon>
        <taxon>Vicinamibacteria</taxon>
        <taxon>Vicinamibacterales</taxon>
        <taxon>Vicinamibacteraceae</taxon>
        <taxon>Luteitalea</taxon>
    </lineage>
</organism>
<evidence type="ECO:0000256" key="1">
    <source>
        <dbReference type="ARBA" id="ARBA00004496"/>
    </source>
</evidence>
<dbReference type="KEGG" id="abac:LuPra_04286"/>
<dbReference type="Pfam" id="PF07837">
    <property type="entry name" value="FTCD_N"/>
    <property type="match status" value="1"/>
</dbReference>
<dbReference type="Gene3D" id="3.30.990.10">
    <property type="entry name" value="Formiminotransferase, N-terminal subdomain"/>
    <property type="match status" value="1"/>
</dbReference>
<dbReference type="InterPro" id="IPR037064">
    <property type="entry name" value="Formiminotransferase_N_sf"/>
</dbReference>
<reference evidence="11" key="2">
    <citation type="submission" date="2016-04" db="EMBL/GenBank/DDBJ databases">
        <title>First Complete Genome Sequence of a Subdivision 6 Acidobacterium.</title>
        <authorList>
            <person name="Huang S."/>
            <person name="Vieira S."/>
            <person name="Bunk B."/>
            <person name="Riedel T."/>
            <person name="Sproeer C."/>
            <person name="Overmann J."/>
        </authorList>
    </citation>
    <scope>NUCLEOTIDE SEQUENCE [LARGE SCALE GENOMIC DNA]</scope>
    <source>
        <strain evidence="11">DSM 100886 HEG_-6_39</strain>
    </source>
</reference>